<sequence>MAELHPLMAHMLAPFTQTTSRDVAVAAYQTALEPDYSPTRECPQCGDTITQGVVLAPELARYFASLQRYPSALWCDTDCLQMWLEAEIDDLVKWMCDARVVGSDVEVVS</sequence>
<gene>
    <name evidence="1" type="ORF">HIJ39_05825</name>
</gene>
<evidence type="ECO:0000313" key="2">
    <source>
        <dbReference type="Proteomes" id="UP000533476"/>
    </source>
</evidence>
<evidence type="ECO:0000313" key="1">
    <source>
        <dbReference type="EMBL" id="NMP21869.1"/>
    </source>
</evidence>
<comment type="caution">
    <text evidence="1">The sequence shown here is derived from an EMBL/GenBank/DDBJ whole genome shotgun (WGS) entry which is preliminary data.</text>
</comment>
<reference evidence="1 2" key="1">
    <citation type="submission" date="2020-04" db="EMBL/GenBank/DDBJ databases">
        <authorList>
            <person name="Zhang R."/>
            <person name="Schippers A."/>
        </authorList>
    </citation>
    <scope>NUCLEOTIDE SEQUENCE [LARGE SCALE GENOMIC DNA]</scope>
    <source>
        <strain evidence="1 2">DSM 109850</strain>
    </source>
</reference>
<dbReference type="EMBL" id="JABBVZ010000013">
    <property type="protein sequence ID" value="NMP21869.1"/>
    <property type="molecule type" value="Genomic_DNA"/>
</dbReference>
<dbReference type="Proteomes" id="UP000533476">
    <property type="component" value="Unassembled WGS sequence"/>
</dbReference>
<dbReference type="AlphaFoldDB" id="A0A7Y0L220"/>
<proteinExistence type="predicted"/>
<dbReference type="RefSeq" id="WP_169097666.1">
    <property type="nucleotide sequence ID" value="NZ_JABBVZ010000013.1"/>
</dbReference>
<protein>
    <submittedName>
        <fullName evidence="1">Uncharacterized protein</fullName>
    </submittedName>
</protein>
<name>A0A7Y0L220_9FIRM</name>
<keyword evidence="2" id="KW-1185">Reference proteome</keyword>
<accession>A0A7Y0L220</accession>
<organism evidence="1 2">
    <name type="scientific">Sulfobacillus harzensis</name>
    <dbReference type="NCBI Taxonomy" id="2729629"/>
    <lineage>
        <taxon>Bacteria</taxon>
        <taxon>Bacillati</taxon>
        <taxon>Bacillota</taxon>
        <taxon>Clostridia</taxon>
        <taxon>Eubacteriales</taxon>
        <taxon>Clostridiales Family XVII. Incertae Sedis</taxon>
        <taxon>Sulfobacillus</taxon>
    </lineage>
</organism>